<keyword evidence="4 6" id="KW-1133">Transmembrane helix</keyword>
<evidence type="ECO:0000313" key="8">
    <source>
        <dbReference type="EMBL" id="MBM7573536.1"/>
    </source>
</evidence>
<sequence>MSKKLVRSNTDRMLAGVLGGLARYFSIDVTIIRLIFVVAIIFTAFFPIALLYLAAIFIIPNERDVYR</sequence>
<dbReference type="Pfam" id="PF04024">
    <property type="entry name" value="PspC"/>
    <property type="match status" value="1"/>
</dbReference>
<organism evidence="8 9">
    <name type="scientific">Aquibacillus albus</name>
    <dbReference type="NCBI Taxonomy" id="1168171"/>
    <lineage>
        <taxon>Bacteria</taxon>
        <taxon>Bacillati</taxon>
        <taxon>Bacillota</taxon>
        <taxon>Bacilli</taxon>
        <taxon>Bacillales</taxon>
        <taxon>Bacillaceae</taxon>
        <taxon>Aquibacillus</taxon>
    </lineage>
</organism>
<evidence type="ECO:0000256" key="4">
    <source>
        <dbReference type="ARBA" id="ARBA00022989"/>
    </source>
</evidence>
<keyword evidence="2" id="KW-1003">Cell membrane</keyword>
<keyword evidence="3 6" id="KW-0812">Transmembrane</keyword>
<evidence type="ECO:0000256" key="5">
    <source>
        <dbReference type="ARBA" id="ARBA00023136"/>
    </source>
</evidence>
<evidence type="ECO:0000313" key="9">
    <source>
        <dbReference type="Proteomes" id="UP001296943"/>
    </source>
</evidence>
<evidence type="ECO:0000256" key="6">
    <source>
        <dbReference type="SAM" id="Phobius"/>
    </source>
</evidence>
<reference evidence="8 9" key="1">
    <citation type="submission" date="2021-01" db="EMBL/GenBank/DDBJ databases">
        <title>Genomic Encyclopedia of Type Strains, Phase IV (KMG-IV): sequencing the most valuable type-strain genomes for metagenomic binning, comparative biology and taxonomic classification.</title>
        <authorList>
            <person name="Goeker M."/>
        </authorList>
    </citation>
    <scope>NUCLEOTIDE SEQUENCE [LARGE SCALE GENOMIC DNA]</scope>
    <source>
        <strain evidence="8 9">DSM 23711</strain>
    </source>
</reference>
<comment type="subcellular location">
    <subcellularLocation>
        <location evidence="1">Cell membrane</location>
        <topology evidence="1">Single-pass membrane protein</topology>
    </subcellularLocation>
</comment>
<evidence type="ECO:0000259" key="7">
    <source>
        <dbReference type="Pfam" id="PF04024"/>
    </source>
</evidence>
<dbReference type="PANTHER" id="PTHR33885">
    <property type="entry name" value="PHAGE SHOCK PROTEIN C"/>
    <property type="match status" value="1"/>
</dbReference>
<evidence type="ECO:0000256" key="1">
    <source>
        <dbReference type="ARBA" id="ARBA00004162"/>
    </source>
</evidence>
<comment type="caution">
    <text evidence="8">The sequence shown here is derived from an EMBL/GenBank/DDBJ whole genome shotgun (WGS) entry which is preliminary data.</text>
</comment>
<evidence type="ECO:0000256" key="3">
    <source>
        <dbReference type="ARBA" id="ARBA00022692"/>
    </source>
</evidence>
<dbReference type="RefSeq" id="WP_420829236.1">
    <property type="nucleotide sequence ID" value="NZ_JAFBDR010000036.1"/>
</dbReference>
<feature type="transmembrane region" description="Helical" evidence="6">
    <location>
        <begin position="31"/>
        <end position="59"/>
    </location>
</feature>
<dbReference type="PANTHER" id="PTHR33885:SF3">
    <property type="entry name" value="PHAGE SHOCK PROTEIN C"/>
    <property type="match status" value="1"/>
</dbReference>
<name>A0ABS2N5X6_9BACI</name>
<dbReference type="Proteomes" id="UP001296943">
    <property type="component" value="Unassembled WGS sequence"/>
</dbReference>
<dbReference type="InterPro" id="IPR007168">
    <property type="entry name" value="Phageshock_PspC_N"/>
</dbReference>
<proteinExistence type="predicted"/>
<dbReference type="InterPro" id="IPR052027">
    <property type="entry name" value="PspC"/>
</dbReference>
<keyword evidence="9" id="KW-1185">Reference proteome</keyword>
<protein>
    <submittedName>
        <fullName evidence="8">Phage shock protein PspC (Stress-responsive transcriptional regulator)</fullName>
    </submittedName>
</protein>
<dbReference type="EMBL" id="JAFBDR010000036">
    <property type="protein sequence ID" value="MBM7573536.1"/>
    <property type="molecule type" value="Genomic_DNA"/>
</dbReference>
<evidence type="ECO:0000256" key="2">
    <source>
        <dbReference type="ARBA" id="ARBA00022475"/>
    </source>
</evidence>
<feature type="domain" description="Phage shock protein PspC N-terminal" evidence="7">
    <location>
        <begin position="3"/>
        <end position="62"/>
    </location>
</feature>
<accession>A0ABS2N5X6</accession>
<gene>
    <name evidence="8" type="ORF">JOC48_004100</name>
</gene>
<keyword evidence="5 6" id="KW-0472">Membrane</keyword>